<keyword evidence="1" id="KW-0547">Nucleotide-binding</keyword>
<dbReference type="GO" id="GO:0005525">
    <property type="term" value="F:GTP binding"/>
    <property type="evidence" value="ECO:0007669"/>
    <property type="project" value="InterPro"/>
</dbReference>
<dbReference type="SMART" id="SM00174">
    <property type="entry name" value="RHO"/>
    <property type="match status" value="1"/>
</dbReference>
<dbReference type="SMART" id="SM00176">
    <property type="entry name" value="RAN"/>
    <property type="match status" value="1"/>
</dbReference>
<dbReference type="PROSITE" id="PS51419">
    <property type="entry name" value="RAB"/>
    <property type="match status" value="1"/>
</dbReference>
<dbReference type="InterPro" id="IPR005225">
    <property type="entry name" value="Small_GTP-bd"/>
</dbReference>
<dbReference type="Gene3D" id="3.40.50.300">
    <property type="entry name" value="P-loop containing nucleotide triphosphate hydrolases"/>
    <property type="match status" value="1"/>
</dbReference>
<dbReference type="Proteomes" id="UP000187209">
    <property type="component" value="Unassembled WGS sequence"/>
</dbReference>
<dbReference type="PRINTS" id="PR00449">
    <property type="entry name" value="RASTRNSFRMNG"/>
</dbReference>
<dbReference type="NCBIfam" id="TIGR00231">
    <property type="entry name" value="small_GTP"/>
    <property type="match status" value="1"/>
</dbReference>
<dbReference type="InterPro" id="IPR027417">
    <property type="entry name" value="P-loop_NTPase"/>
</dbReference>
<dbReference type="Pfam" id="PF00071">
    <property type="entry name" value="Ras"/>
    <property type="match status" value="1"/>
</dbReference>
<dbReference type="EMBL" id="MPUH01000141">
    <property type="protein sequence ID" value="OMJ88796.1"/>
    <property type="molecule type" value="Genomic_DNA"/>
</dbReference>
<dbReference type="OrthoDB" id="63533at2759"/>
<dbReference type="InterPro" id="IPR001806">
    <property type="entry name" value="Small_GTPase"/>
</dbReference>
<dbReference type="CDD" id="cd00154">
    <property type="entry name" value="Rab"/>
    <property type="match status" value="1"/>
</dbReference>
<proteinExistence type="predicted"/>
<protein>
    <submittedName>
        <fullName evidence="2">Uncharacterized protein</fullName>
    </submittedName>
</protein>
<dbReference type="PANTHER" id="PTHR47978">
    <property type="match status" value="1"/>
</dbReference>
<reference evidence="2 3" key="1">
    <citation type="submission" date="2016-11" db="EMBL/GenBank/DDBJ databases">
        <title>The macronuclear genome of Stentor coeruleus: a giant cell with tiny introns.</title>
        <authorList>
            <person name="Slabodnick M."/>
            <person name="Ruby J.G."/>
            <person name="Reiff S.B."/>
            <person name="Swart E.C."/>
            <person name="Gosai S."/>
            <person name="Prabakaran S."/>
            <person name="Witkowska E."/>
            <person name="Larue G.E."/>
            <person name="Fisher S."/>
            <person name="Freeman R.M."/>
            <person name="Gunawardena J."/>
            <person name="Chu W."/>
            <person name="Stover N.A."/>
            <person name="Gregory B.D."/>
            <person name="Nowacki M."/>
            <person name="Derisi J."/>
            <person name="Roy S.W."/>
            <person name="Marshall W.F."/>
            <person name="Sood P."/>
        </authorList>
    </citation>
    <scope>NUCLEOTIDE SEQUENCE [LARGE SCALE GENOMIC DNA]</scope>
    <source>
        <strain evidence="2">WM001</strain>
    </source>
</reference>
<evidence type="ECO:0000256" key="1">
    <source>
        <dbReference type="ARBA" id="ARBA00022741"/>
    </source>
</evidence>
<dbReference type="SMART" id="SM00173">
    <property type="entry name" value="RAS"/>
    <property type="match status" value="1"/>
</dbReference>
<evidence type="ECO:0000313" key="3">
    <source>
        <dbReference type="Proteomes" id="UP000187209"/>
    </source>
</evidence>
<dbReference type="GO" id="GO:0003924">
    <property type="term" value="F:GTPase activity"/>
    <property type="evidence" value="ECO:0007669"/>
    <property type="project" value="InterPro"/>
</dbReference>
<sequence>MVEDTDNKYSRSNTKQLDMKTDIQVKIVILGNANVGKSCILQRYLTGAYSESHENTIGAKFLGKRVKCQGKYLKLNIWDTAGQERYQSFSKMYCRDAKAIILVYDISDSETIEGMKNWYMIMSHDTLPRDSLLFIAGNKCDLSYPSDYAKNQVINFSKEIKAEYFEVSAKTGVGINELFIRISNRFLEMQCPVKKSIVLNYDDHKSSTAKKKKRKFC</sequence>
<dbReference type="AlphaFoldDB" id="A0A1R2CIM1"/>
<dbReference type="PROSITE" id="PS51421">
    <property type="entry name" value="RAS"/>
    <property type="match status" value="1"/>
</dbReference>
<accession>A0A1R2CIM1</accession>
<gene>
    <name evidence="2" type="ORF">SteCoe_9180</name>
</gene>
<name>A0A1R2CIM1_9CILI</name>
<dbReference type="SUPFAM" id="SSF52540">
    <property type="entry name" value="P-loop containing nucleoside triphosphate hydrolases"/>
    <property type="match status" value="1"/>
</dbReference>
<evidence type="ECO:0000313" key="2">
    <source>
        <dbReference type="EMBL" id="OMJ88796.1"/>
    </source>
</evidence>
<organism evidence="2 3">
    <name type="scientific">Stentor coeruleus</name>
    <dbReference type="NCBI Taxonomy" id="5963"/>
    <lineage>
        <taxon>Eukaryota</taxon>
        <taxon>Sar</taxon>
        <taxon>Alveolata</taxon>
        <taxon>Ciliophora</taxon>
        <taxon>Postciliodesmatophora</taxon>
        <taxon>Heterotrichea</taxon>
        <taxon>Heterotrichida</taxon>
        <taxon>Stentoridae</taxon>
        <taxon>Stentor</taxon>
    </lineage>
</organism>
<dbReference type="FunFam" id="3.40.50.300:FF:000808">
    <property type="entry name" value="Small GTP-binding protein, putative"/>
    <property type="match status" value="1"/>
</dbReference>
<comment type="caution">
    <text evidence="2">The sequence shown here is derived from an EMBL/GenBank/DDBJ whole genome shotgun (WGS) entry which is preliminary data.</text>
</comment>
<keyword evidence="3" id="KW-1185">Reference proteome</keyword>
<dbReference type="SMART" id="SM00175">
    <property type="entry name" value="RAB"/>
    <property type="match status" value="1"/>
</dbReference>